<feature type="compositionally biased region" description="Polar residues" evidence="9">
    <location>
        <begin position="285"/>
        <end position="307"/>
    </location>
</feature>
<keyword evidence="3" id="KW-0677">Repeat</keyword>
<dbReference type="PROSITE" id="PS51745">
    <property type="entry name" value="PB1"/>
    <property type="match status" value="1"/>
</dbReference>
<dbReference type="PANTHER" id="PTHR48016:SF56">
    <property type="entry name" value="MAPKK KINASE"/>
    <property type="match status" value="1"/>
</dbReference>
<dbReference type="PROSITE" id="PS00678">
    <property type="entry name" value="WD_REPEATS_1"/>
    <property type="match status" value="3"/>
</dbReference>
<feature type="region of interest" description="Disordered" evidence="9">
    <location>
        <begin position="929"/>
        <end position="961"/>
    </location>
</feature>
<keyword evidence="1 7" id="KW-0853">WD repeat</keyword>
<dbReference type="SMART" id="SM00666">
    <property type="entry name" value="PB1"/>
    <property type="match status" value="1"/>
</dbReference>
<feature type="compositionally biased region" description="Low complexity" evidence="9">
    <location>
        <begin position="240"/>
        <end position="249"/>
    </location>
</feature>
<dbReference type="InterPro" id="IPR050538">
    <property type="entry name" value="MAP_kinase_kinase_kinase"/>
</dbReference>
<feature type="compositionally biased region" description="Low complexity" evidence="9">
    <location>
        <begin position="202"/>
        <end position="227"/>
    </location>
</feature>
<feature type="compositionally biased region" description="Gly residues" evidence="9">
    <location>
        <begin position="184"/>
        <end position="194"/>
    </location>
</feature>
<dbReference type="Pfam" id="PF00400">
    <property type="entry name" value="WD40"/>
    <property type="match status" value="4"/>
</dbReference>
<dbReference type="SMART" id="SM00320">
    <property type="entry name" value="WD40"/>
    <property type="match status" value="9"/>
</dbReference>
<feature type="region of interest" description="Disordered" evidence="9">
    <location>
        <begin position="490"/>
        <end position="523"/>
    </location>
</feature>
<dbReference type="InterPro" id="IPR000719">
    <property type="entry name" value="Prot_kinase_dom"/>
</dbReference>
<feature type="region of interest" description="Disordered" evidence="9">
    <location>
        <begin position="585"/>
        <end position="649"/>
    </location>
</feature>
<evidence type="ECO:0000256" key="9">
    <source>
        <dbReference type="SAM" id="MobiDB-lite"/>
    </source>
</evidence>
<feature type="compositionally biased region" description="Low complexity" evidence="9">
    <location>
        <begin position="1334"/>
        <end position="1343"/>
    </location>
</feature>
<feature type="repeat" description="WD" evidence="7">
    <location>
        <begin position="1978"/>
        <end position="2012"/>
    </location>
</feature>
<feature type="region of interest" description="Disordered" evidence="9">
    <location>
        <begin position="1154"/>
        <end position="1574"/>
    </location>
</feature>
<feature type="compositionally biased region" description="Basic and acidic residues" evidence="9">
    <location>
        <begin position="1291"/>
        <end position="1307"/>
    </location>
</feature>
<feature type="region of interest" description="Disordered" evidence="9">
    <location>
        <begin position="1"/>
        <end position="328"/>
    </location>
</feature>
<feature type="compositionally biased region" description="Low complexity" evidence="9">
    <location>
        <begin position="1449"/>
        <end position="1460"/>
    </location>
</feature>
<evidence type="ECO:0000256" key="4">
    <source>
        <dbReference type="ARBA" id="ARBA00022741"/>
    </source>
</evidence>
<dbReference type="PANTHER" id="PTHR48016">
    <property type="entry name" value="MAP KINASE KINASE KINASE SSK2-RELATED-RELATED"/>
    <property type="match status" value="1"/>
</dbReference>
<feature type="compositionally biased region" description="Low complexity" evidence="9">
    <location>
        <begin position="1242"/>
        <end position="1259"/>
    </location>
</feature>
<dbReference type="PROSITE" id="PS50082">
    <property type="entry name" value="WD_REPEATS_2"/>
    <property type="match status" value="6"/>
</dbReference>
<feature type="compositionally biased region" description="Gly residues" evidence="9">
    <location>
        <begin position="1883"/>
        <end position="1900"/>
    </location>
</feature>
<dbReference type="InterPro" id="IPR001680">
    <property type="entry name" value="WD40_rpt"/>
</dbReference>
<organism evidence="12">
    <name type="scientific">Bicosoecida sp. CB-2014</name>
    <dbReference type="NCBI Taxonomy" id="1486930"/>
    <lineage>
        <taxon>Eukaryota</taxon>
        <taxon>Sar</taxon>
        <taxon>Stramenopiles</taxon>
        <taxon>Bigyra</taxon>
        <taxon>Opalozoa</taxon>
        <taxon>Bicosoecida</taxon>
    </lineage>
</organism>
<feature type="region of interest" description="Disordered" evidence="9">
    <location>
        <begin position="1110"/>
        <end position="1131"/>
    </location>
</feature>
<dbReference type="CDD" id="cd05992">
    <property type="entry name" value="PB1"/>
    <property type="match status" value="1"/>
</dbReference>
<dbReference type="PRINTS" id="PR00320">
    <property type="entry name" value="GPROTEINBRPT"/>
</dbReference>
<feature type="domain" description="Protein kinase" evidence="10">
    <location>
        <begin position="652"/>
        <end position="910"/>
    </location>
</feature>
<sequence length="2518" mass="254279">MAQPAGDAPGSDAGRKPTRIGSRGSVSDAADELETTSRASSAGRRRGSQHSLSGGSEAASRTSSVSRETPDGADAGAAAGETGHRRSSSRNRGGVRRGSGDKRRPAAAGSGEGDRDGGGGGGSAANRGTRGGQRSSAGEDPDARKAAREASGGSGAGDAVGSTPASSHRDSGSRSGSARRRGGARGGGGGAGAGRGERPKHAAGGSSMATSASTGSLGGSAASSASDGHGGADASHELTAVSDEGAAADGSDDAGEGSASFGSGKGAFRESGRRGNDRPPRSREGASSAQRSRTGSASLAGRRSTQGRLGGRAREPGTPLSEAGLAMDTGFDPDVRAVRLKCYHKSEIRAVAVAEGDSFRSLSARLANDYGFPVSLKYEDSDGDLVTLSSQNDLNELLTNEVGRRYVAVHVSEAPAPPPPSTPVDVSRVLASPTPTAAVVVLNPLEELPTVPEAPRGTSGDSVAVAAVAGRPAERPGRLDPIGRPTAVRDEAAAASAGGGDDTEGSAESKEAPSGARGVASDGTPLSIAAPVVAKAAVASSTASSFSVPPATPIIGAVVPPASPGAPALAAGAISDGAAATDVTGEGGGVAGAPPRARGGAGTGALGRLPDRRVPSAGLRRPHSGLRTPSTPGRGRMASTPSTPAASRKIRWQRGEVLGAGAYGTVYLGLNLDSGELMAVKQLDTSEVSAKELLALEHEVSMMDRFDHENIVRYLGTEHTEETLSIFLEYVPGGSIRSLVNRFGKLDEAVVRVYTRQLLLGLEYLHRHGIAHRDIKGANVLVANDGTIKLADFGASKQLGHKSVTANTGLKGTPLWMAPEVIKEQQSARGWKKADIWSVGCTVIEMATGKPPWSHFSNPVTAMYHIACADELPEMPATLSSAGHDFLALCFRREPSERPDVTLLLLHPFVTSMSSSHVQHLAQGMFPVRPSTAGDDGGMRGYTAGSMRDVSSRRMEQRPSLESAALKAAVASIADVTPISSPKAADSAAATPPRGPSALGSAASSSPPEASPESSPPPSGDEPGGAPTAQAPAPAPVAAPVASPAEATVSPALPRSSGRPAGAAGTDGAADTEMEAIMKRWENVDVLETMEITRRGSIASVLDEARADAKATTSEAADPSRKGATRGVRGGTELDEGAAATAVAVAHASAATPIVVTSPDPPTTIASPPPPRQVAAAPSPGTSPQDARGPASPGPRYGRHIAEAAPVERTAASAPSQTRVARRHKKKAAAEGKGSEAEAPSDEAAPAGSRSAGRTASSARHQRGGGRADARQRAAVASAGVRRKTAAGAGDDDRSHTADSGARDSRHSAAATIGRDPPPAPAAKLSVQVRNLAGGESTESPGSGRSGSGSERRSNLVSSPISVPRAPTSDPQDEAFEFSLPARAAPADADSEDKTSSKRRARGGAGGGRQTEFDVDSPSSAPPRRRSPRPQRVRNPGESGGGGKRNRGARVLSAAVASSSEDADDGPSMALSLSVSPLKTKASPDRPASTTVMEAEQAQQRPRSKPQLRVSASDTDLADPSSFPALASPISASPEERRARHPPDLAIGEGAKSASGARGIRGGRPADVGRVGMGRGRVPRRAVPLHDKSGRNPRVGLRRRTGGARLRADGAARRPKGLELNLAVVGEAEPPMASPTSTTAAAAAKAAAERVAMQRANASELLSGAEASASASSAGSDIEDSVGEVLHPDGHRDSSYSDDGIVGEDDYTDDFHYELPHERGMLGVPDEVEEDGGGDGWGAFADHISEVGTETERGSVLESMHDIGSVVSSGLGALGVRGGGASGRISLTSMHELHSHRGAIVCSVMGQLGASAPLGLPSYDEVMAGADGVGVGTQVQALVFATGGADGTVRVCSAMAGASLATLPHSRAPPATKSSPMRQRGLSRGGAGGAAPGDTAGAGRGRSTAHTPSAADMADLMVSGGGSSAAKLRAMARHAEEGLSAEEAAARIAAASPDRVVAPASASTTPERAAPAPTAATVTAVCLLRTSNLLVSGTDDGYLWLWDIASGKKLRRMRGHSEAVTCMVTHTDVVAGTPASPDRRPTSSGIAAAAARAKGRSRKSKLTALTGVLVITGSADQTIRVWALGERRALLHTLRGHTGSINTVVVVPNSWYVASASSDQTVRVWDLRTGRLKMEMHDHFGSVQCVLPVPAVSTLRDGAAVAVASSGLQTLAGRPIALLSGARDGSIKLWDGRGDCSRTLRGHRGAVTVMRLAPALTGAAGALASDISMHGSSAAGDTVSMAPSVSRPGSRALPAGGGAGMGGGVAMVTGSVSVVDDDDPAEELNTTYGSRGSHGSGELGGQSLADAARMAHASGTLGTSVGRRTSVASAQSVRTHMSFISGVGGGSAVGPGAGIASIAGSTLDRRGAGRGGLSVAGDPNPSSASSSSGPGASGITPPAAEDGVLTKSHSSSRGRPVTRVMSSGTDGVLRLWDYATGRCLRKLDGHKGSVTSLQWFLPGVAASGGSDGTVRVWNLAAGQAVYTVPINSVVTQLEWYNEWLCAGCKDGTVRVWRWGSSM</sequence>
<dbReference type="GO" id="GO:0005524">
    <property type="term" value="F:ATP binding"/>
    <property type="evidence" value="ECO:0007669"/>
    <property type="project" value="UniProtKB-UniRule"/>
</dbReference>
<feature type="region of interest" description="Disordered" evidence="9">
    <location>
        <begin position="1671"/>
        <end position="1701"/>
    </location>
</feature>
<dbReference type="Gene3D" id="3.10.20.90">
    <property type="entry name" value="Phosphatidylinositol 3-kinase Catalytic Subunit, Chain A, domain 1"/>
    <property type="match status" value="1"/>
</dbReference>
<feature type="compositionally biased region" description="Basic and acidic residues" evidence="9">
    <location>
        <begin position="1534"/>
        <end position="1543"/>
    </location>
</feature>
<evidence type="ECO:0000256" key="6">
    <source>
        <dbReference type="ARBA" id="ARBA00022840"/>
    </source>
</evidence>
<dbReference type="InterPro" id="IPR053793">
    <property type="entry name" value="PB1-like"/>
</dbReference>
<dbReference type="PROSITE" id="PS50294">
    <property type="entry name" value="WD_REPEATS_REGION"/>
    <property type="match status" value="2"/>
</dbReference>
<dbReference type="Pfam" id="PF00069">
    <property type="entry name" value="Pkinase"/>
    <property type="match status" value="1"/>
</dbReference>
<dbReference type="InterPro" id="IPR036322">
    <property type="entry name" value="WD40_repeat_dom_sf"/>
</dbReference>
<keyword evidence="5" id="KW-0418">Kinase</keyword>
<feature type="domain" description="PB1" evidence="11">
    <location>
        <begin position="337"/>
        <end position="410"/>
    </location>
</feature>
<dbReference type="PROSITE" id="PS50011">
    <property type="entry name" value="PROTEIN_KINASE_DOM"/>
    <property type="match status" value="1"/>
</dbReference>
<dbReference type="InterPro" id="IPR015943">
    <property type="entry name" value="WD40/YVTN_repeat-like_dom_sf"/>
</dbReference>
<dbReference type="SUPFAM" id="SSF54277">
    <property type="entry name" value="CAD &amp; PB1 domains"/>
    <property type="match status" value="1"/>
</dbReference>
<dbReference type="CDD" id="cd06606">
    <property type="entry name" value="STKc_MAPKKK"/>
    <property type="match status" value="1"/>
</dbReference>
<evidence type="ECO:0000259" key="11">
    <source>
        <dbReference type="PROSITE" id="PS51745"/>
    </source>
</evidence>
<evidence type="ECO:0000256" key="5">
    <source>
        <dbReference type="ARBA" id="ARBA00022777"/>
    </source>
</evidence>
<feature type="region of interest" description="Disordered" evidence="9">
    <location>
        <begin position="2233"/>
        <end position="2258"/>
    </location>
</feature>
<feature type="repeat" description="WD" evidence="7">
    <location>
        <begin position="2069"/>
        <end position="2092"/>
    </location>
</feature>
<keyword evidence="6 8" id="KW-0067">ATP-binding</keyword>
<feature type="compositionally biased region" description="Polar residues" evidence="9">
    <location>
        <begin position="49"/>
        <end position="67"/>
    </location>
</feature>
<evidence type="ECO:0000256" key="8">
    <source>
        <dbReference type="PROSITE-ProRule" id="PRU10141"/>
    </source>
</evidence>
<evidence type="ECO:0000256" key="1">
    <source>
        <dbReference type="ARBA" id="ARBA00022574"/>
    </source>
</evidence>
<name>A0A7S1CQA9_9STRA</name>
<dbReference type="InterPro" id="IPR019775">
    <property type="entry name" value="WD40_repeat_CS"/>
</dbReference>
<protein>
    <recommendedName>
        <fullName evidence="13">Mitogen-activated protein kinase kinase kinase</fullName>
    </recommendedName>
</protein>
<evidence type="ECO:0000256" key="2">
    <source>
        <dbReference type="ARBA" id="ARBA00022679"/>
    </source>
</evidence>
<dbReference type="InterPro" id="IPR008271">
    <property type="entry name" value="Ser/Thr_kinase_AS"/>
</dbReference>
<feature type="compositionally biased region" description="Basic and acidic residues" evidence="9">
    <location>
        <begin position="950"/>
        <end position="959"/>
    </location>
</feature>
<reference evidence="12" key="1">
    <citation type="submission" date="2021-01" db="EMBL/GenBank/DDBJ databases">
        <authorList>
            <person name="Corre E."/>
            <person name="Pelletier E."/>
            <person name="Niang G."/>
            <person name="Scheremetjew M."/>
            <person name="Finn R."/>
            <person name="Kale V."/>
            <person name="Holt S."/>
            <person name="Cochrane G."/>
            <person name="Meng A."/>
            <person name="Brown T."/>
            <person name="Cohen L."/>
        </authorList>
    </citation>
    <scope>NUCLEOTIDE SEQUENCE</scope>
    <source>
        <strain evidence="12">Ms1</strain>
    </source>
</reference>
<evidence type="ECO:0000259" key="10">
    <source>
        <dbReference type="PROSITE" id="PS50011"/>
    </source>
</evidence>
<evidence type="ECO:0000256" key="7">
    <source>
        <dbReference type="PROSITE-ProRule" id="PRU00221"/>
    </source>
</evidence>
<feature type="compositionally biased region" description="Basic residues" evidence="9">
    <location>
        <begin position="85"/>
        <end position="95"/>
    </location>
</feature>
<keyword evidence="2" id="KW-0808">Transferase</keyword>
<dbReference type="EMBL" id="HBFS01025612">
    <property type="protein sequence ID" value="CAD8923918.1"/>
    <property type="molecule type" value="Transcribed_RNA"/>
</dbReference>
<dbReference type="SUPFAM" id="SSF50978">
    <property type="entry name" value="WD40 repeat-like"/>
    <property type="match status" value="2"/>
</dbReference>
<dbReference type="SMART" id="SM00220">
    <property type="entry name" value="S_TKc"/>
    <property type="match status" value="1"/>
</dbReference>
<feature type="compositionally biased region" description="Low complexity" evidence="9">
    <location>
        <begin position="2376"/>
        <end position="2400"/>
    </location>
</feature>
<accession>A0A7S1CQA9</accession>
<dbReference type="PROSITE" id="PS00107">
    <property type="entry name" value="PROTEIN_KINASE_ATP"/>
    <property type="match status" value="1"/>
</dbReference>
<feature type="compositionally biased region" description="Low complexity" evidence="9">
    <location>
        <begin position="1024"/>
        <end position="1052"/>
    </location>
</feature>
<evidence type="ECO:0008006" key="13">
    <source>
        <dbReference type="Google" id="ProtNLM"/>
    </source>
</evidence>
<dbReference type="InterPro" id="IPR000270">
    <property type="entry name" value="PB1_dom"/>
</dbReference>
<feature type="region of interest" description="Disordered" evidence="9">
    <location>
        <begin position="981"/>
        <end position="1069"/>
    </location>
</feature>
<gene>
    <name evidence="12" type="ORF">BSP0115_LOCUS17181</name>
</gene>
<dbReference type="PROSITE" id="PS00108">
    <property type="entry name" value="PROTEIN_KINASE_ST"/>
    <property type="match status" value="1"/>
</dbReference>
<feature type="repeat" description="WD" evidence="7">
    <location>
        <begin position="2443"/>
        <end position="2483"/>
    </location>
</feature>
<feature type="region of interest" description="Disordered" evidence="9">
    <location>
        <begin position="2368"/>
        <end position="2420"/>
    </location>
</feature>
<dbReference type="Gene3D" id="1.10.510.10">
    <property type="entry name" value="Transferase(Phosphotransferase) domain 1"/>
    <property type="match status" value="1"/>
</dbReference>
<feature type="region of interest" description="Disordered" evidence="9">
    <location>
        <begin position="1863"/>
        <end position="1909"/>
    </location>
</feature>
<feature type="compositionally biased region" description="Basic residues" evidence="9">
    <location>
        <begin position="1423"/>
        <end position="1432"/>
    </location>
</feature>
<feature type="repeat" description="WD" evidence="7">
    <location>
        <begin position="2178"/>
        <end position="2191"/>
    </location>
</feature>
<feature type="region of interest" description="Disordered" evidence="9">
    <location>
        <begin position="2276"/>
        <end position="2301"/>
    </location>
</feature>
<proteinExistence type="predicted"/>
<feature type="repeat" description="WD" evidence="7">
    <location>
        <begin position="2420"/>
        <end position="2442"/>
    </location>
</feature>
<feature type="compositionally biased region" description="Basic and acidic residues" evidence="9">
    <location>
        <begin position="1686"/>
        <end position="1695"/>
    </location>
</feature>
<evidence type="ECO:0000256" key="3">
    <source>
        <dbReference type="ARBA" id="ARBA00022737"/>
    </source>
</evidence>
<feature type="binding site" evidence="8">
    <location>
        <position position="681"/>
    </location>
    <ligand>
        <name>ATP</name>
        <dbReference type="ChEBI" id="CHEBI:30616"/>
    </ligand>
</feature>
<feature type="repeat" description="WD" evidence="7">
    <location>
        <begin position="2094"/>
        <end position="2135"/>
    </location>
</feature>
<dbReference type="SUPFAM" id="SSF56112">
    <property type="entry name" value="Protein kinase-like (PK-like)"/>
    <property type="match status" value="1"/>
</dbReference>
<dbReference type="Pfam" id="PF00564">
    <property type="entry name" value="PB1"/>
    <property type="match status" value="1"/>
</dbReference>
<dbReference type="CDD" id="cd00200">
    <property type="entry name" value="WD40"/>
    <property type="match status" value="1"/>
</dbReference>
<feature type="compositionally biased region" description="Pro residues" evidence="9">
    <location>
        <begin position="1159"/>
        <end position="1172"/>
    </location>
</feature>
<feature type="compositionally biased region" description="Polar residues" evidence="9">
    <location>
        <begin position="1488"/>
        <end position="1501"/>
    </location>
</feature>
<dbReference type="InterPro" id="IPR017441">
    <property type="entry name" value="Protein_kinase_ATP_BS"/>
</dbReference>
<feature type="compositionally biased region" description="Basic and acidic residues" evidence="9">
    <location>
        <begin position="267"/>
        <end position="284"/>
    </location>
</feature>
<dbReference type="InterPro" id="IPR011009">
    <property type="entry name" value="Kinase-like_dom_sf"/>
</dbReference>
<keyword evidence="4 8" id="KW-0547">Nucleotide-binding</keyword>
<evidence type="ECO:0000313" key="12">
    <source>
        <dbReference type="EMBL" id="CAD8923918.1"/>
    </source>
</evidence>
<feature type="compositionally biased region" description="Low complexity" evidence="9">
    <location>
        <begin position="996"/>
        <end position="1013"/>
    </location>
</feature>
<dbReference type="InterPro" id="IPR020472">
    <property type="entry name" value="WD40_PAC1"/>
</dbReference>
<dbReference type="Gene3D" id="2.130.10.10">
    <property type="entry name" value="YVTN repeat-like/Quinoprotein amine dehydrogenase"/>
    <property type="match status" value="3"/>
</dbReference>
<dbReference type="GO" id="GO:0004672">
    <property type="term" value="F:protein kinase activity"/>
    <property type="evidence" value="ECO:0007669"/>
    <property type="project" value="InterPro"/>
</dbReference>